<dbReference type="Pfam" id="PF00293">
    <property type="entry name" value="NUDIX"/>
    <property type="match status" value="1"/>
</dbReference>
<sequence>MGFLGTLRSSLQRHPGKVIASPKRASVAAIFRHSPVQPDKVQLLYIRRKVNPHDTWSGHMAFPGGRMNDGETELAAAIRETHEEIGLTLNESHVVGRIDDRPVYYGRTVATSHVFLLGHNEAFNPVLQAKEVSDVLWVDVDFLLSTPIQTLQIPTKYIFPKMTDIPDTIGQSKRTTLENMTHIDFPCIYLNRPDGHVHEYADDAAAAAAVRPVHDFVLWGLTYNMTSDILKAGGHNPLPSMSAAVRSIRDAIFHAGLGKSKL</sequence>
<protein>
    <recommendedName>
        <fullName evidence="2">Nudix hydrolase domain-containing protein</fullName>
    </recommendedName>
</protein>
<dbReference type="SUPFAM" id="SSF55811">
    <property type="entry name" value="Nudix"/>
    <property type="match status" value="1"/>
</dbReference>
<dbReference type="VEuPathDB" id="FungiDB:H310_03333"/>
<dbReference type="RefSeq" id="XP_008865366.1">
    <property type="nucleotide sequence ID" value="XM_008867144.1"/>
</dbReference>
<organism evidence="3">
    <name type="scientific">Aphanomyces invadans</name>
    <dbReference type="NCBI Taxonomy" id="157072"/>
    <lineage>
        <taxon>Eukaryota</taxon>
        <taxon>Sar</taxon>
        <taxon>Stramenopiles</taxon>
        <taxon>Oomycota</taxon>
        <taxon>Saprolegniomycetes</taxon>
        <taxon>Saprolegniales</taxon>
        <taxon>Verrucalvaceae</taxon>
        <taxon>Aphanomyces</taxon>
    </lineage>
</organism>
<dbReference type="InterPro" id="IPR045121">
    <property type="entry name" value="CoAse"/>
</dbReference>
<dbReference type="PROSITE" id="PS51462">
    <property type="entry name" value="NUDIX"/>
    <property type="match status" value="1"/>
</dbReference>
<dbReference type="PANTHER" id="PTHR12992">
    <property type="entry name" value="NUDIX HYDROLASE"/>
    <property type="match status" value="1"/>
</dbReference>
<dbReference type="PANTHER" id="PTHR12992:SF44">
    <property type="entry name" value="NUDIX HYDROLASE DOMAIN-CONTAINING PROTEIN"/>
    <property type="match status" value="1"/>
</dbReference>
<accession>A0A024UH14</accession>
<dbReference type="OrthoDB" id="77989at2759"/>
<dbReference type="InterPro" id="IPR000086">
    <property type="entry name" value="NUDIX_hydrolase_dom"/>
</dbReference>
<dbReference type="CDD" id="cd03426">
    <property type="entry name" value="NUDIX_CoAse_Nudt7"/>
    <property type="match status" value="1"/>
</dbReference>
<dbReference type="AlphaFoldDB" id="A0A024UH14"/>
<dbReference type="PROSITE" id="PS00893">
    <property type="entry name" value="NUDIX_BOX"/>
    <property type="match status" value="1"/>
</dbReference>
<evidence type="ECO:0000256" key="1">
    <source>
        <dbReference type="ARBA" id="ARBA00022801"/>
    </source>
</evidence>
<dbReference type="eggNOG" id="KOG3069">
    <property type="taxonomic scope" value="Eukaryota"/>
</dbReference>
<dbReference type="GeneID" id="20080383"/>
<reference evidence="3" key="1">
    <citation type="submission" date="2013-12" db="EMBL/GenBank/DDBJ databases">
        <title>The Genome Sequence of Aphanomyces invadans NJM9701.</title>
        <authorList>
            <consortium name="The Broad Institute Genomics Platform"/>
            <person name="Russ C."/>
            <person name="Tyler B."/>
            <person name="van West P."/>
            <person name="Dieguez-Uribeondo J."/>
            <person name="Young S.K."/>
            <person name="Zeng Q."/>
            <person name="Gargeya S."/>
            <person name="Fitzgerald M."/>
            <person name="Abouelleil A."/>
            <person name="Alvarado L."/>
            <person name="Chapman S.B."/>
            <person name="Gainer-Dewar J."/>
            <person name="Goldberg J."/>
            <person name="Griggs A."/>
            <person name="Gujja S."/>
            <person name="Hansen M."/>
            <person name="Howarth C."/>
            <person name="Imamovic A."/>
            <person name="Ireland A."/>
            <person name="Larimer J."/>
            <person name="McCowan C."/>
            <person name="Murphy C."/>
            <person name="Pearson M."/>
            <person name="Poon T.W."/>
            <person name="Priest M."/>
            <person name="Roberts A."/>
            <person name="Saif S."/>
            <person name="Shea T."/>
            <person name="Sykes S."/>
            <person name="Wortman J."/>
            <person name="Nusbaum C."/>
            <person name="Birren B."/>
        </authorList>
    </citation>
    <scope>NUCLEOTIDE SEQUENCE [LARGE SCALE GENOMIC DNA]</scope>
    <source>
        <strain evidence="3">NJM9701</strain>
    </source>
</reference>
<keyword evidence="1" id="KW-0378">Hydrolase</keyword>
<dbReference type="EMBL" id="KI913956">
    <property type="protein sequence ID" value="ETW05589.1"/>
    <property type="molecule type" value="Genomic_DNA"/>
</dbReference>
<evidence type="ECO:0000313" key="3">
    <source>
        <dbReference type="EMBL" id="ETW05589.1"/>
    </source>
</evidence>
<dbReference type="Gene3D" id="3.90.79.10">
    <property type="entry name" value="Nucleoside Triphosphate Pyrophosphohydrolase"/>
    <property type="match status" value="1"/>
</dbReference>
<name>A0A024UH14_9STRA</name>
<evidence type="ECO:0000259" key="2">
    <source>
        <dbReference type="PROSITE" id="PS51462"/>
    </source>
</evidence>
<gene>
    <name evidence="3" type="ORF">H310_03333</name>
</gene>
<dbReference type="STRING" id="157072.A0A024UH14"/>
<dbReference type="InterPro" id="IPR020084">
    <property type="entry name" value="NUDIX_hydrolase_CS"/>
</dbReference>
<dbReference type="InterPro" id="IPR015797">
    <property type="entry name" value="NUDIX_hydrolase-like_dom_sf"/>
</dbReference>
<dbReference type="GO" id="GO:0010945">
    <property type="term" value="F:coenzyme A diphosphatase activity"/>
    <property type="evidence" value="ECO:0007669"/>
    <property type="project" value="InterPro"/>
</dbReference>
<feature type="domain" description="Nudix hydrolase" evidence="2">
    <location>
        <begin position="22"/>
        <end position="164"/>
    </location>
</feature>
<proteinExistence type="predicted"/>